<gene>
    <name evidence="1" type="ORF">PYTT_0134</name>
</gene>
<accession>A0A1C7PED2</accession>
<dbReference type="AlphaFoldDB" id="A0A1C7PED2"/>
<dbReference type="EMBL" id="LT629973">
    <property type="protein sequence ID" value="SEH70870.1"/>
    <property type="molecule type" value="Genomic_DNA"/>
</dbReference>
<keyword evidence="2" id="KW-1185">Reference proteome</keyword>
<dbReference type="STRING" id="1679444.PYTT_0134"/>
<evidence type="ECO:0000313" key="2">
    <source>
        <dbReference type="Proteomes" id="UP000176204"/>
    </source>
</evidence>
<proteinExistence type="predicted"/>
<sequence length="229" mass="25288">MYLLVAGAGCLVSVYGEHPERRTEQADPMTMVRADQTLVRVIPLARGCSVRFEAKQVAKADVQQAPGCGYAVCDGQPWISPTAVPNVILTRGVFFDGEKEVELDVSGLANPWVEAEELEARNCELKIDTTEENEELITLKVAFMKWGAEDYIVEWVVMDGRSLRLSIAGVGDTLPEWMENPGTPQGQYEVGNALWANGSRDKARVWWKKAAERGHAKAAEALKRPVEAE</sequence>
<dbReference type="Proteomes" id="UP000176204">
    <property type="component" value="Chromosome I"/>
</dbReference>
<dbReference type="InterPro" id="IPR011990">
    <property type="entry name" value="TPR-like_helical_dom_sf"/>
</dbReference>
<reference evidence="2" key="1">
    <citation type="submission" date="2016-09" db="EMBL/GenBank/DDBJ databases">
        <authorList>
            <person name="Koehorst J."/>
        </authorList>
    </citation>
    <scope>NUCLEOTIDE SEQUENCE [LARGE SCALE GENOMIC DNA]</scope>
</reference>
<evidence type="ECO:0000313" key="1">
    <source>
        <dbReference type="EMBL" id="SEH70870.1"/>
    </source>
</evidence>
<name>A0A1C7PED2_9BACT</name>
<dbReference type="SUPFAM" id="SSF81901">
    <property type="entry name" value="HCP-like"/>
    <property type="match status" value="1"/>
</dbReference>
<organism evidence="1 2">
    <name type="scientific">Akkermansia glycaniphila</name>
    <dbReference type="NCBI Taxonomy" id="1679444"/>
    <lineage>
        <taxon>Bacteria</taxon>
        <taxon>Pseudomonadati</taxon>
        <taxon>Verrucomicrobiota</taxon>
        <taxon>Verrucomicrobiia</taxon>
        <taxon>Verrucomicrobiales</taxon>
        <taxon>Akkermansiaceae</taxon>
        <taxon>Akkermansia</taxon>
    </lineage>
</organism>
<dbReference type="KEGG" id="agl:PYTT_0134"/>
<dbReference type="Gene3D" id="1.25.40.10">
    <property type="entry name" value="Tetratricopeptide repeat domain"/>
    <property type="match status" value="1"/>
</dbReference>
<protein>
    <submittedName>
        <fullName evidence="1">Tetratricopeptide-like helical domain</fullName>
    </submittedName>
</protein>